<evidence type="ECO:0000313" key="14">
    <source>
        <dbReference type="EMBL" id="CAE0635635.1"/>
    </source>
</evidence>
<dbReference type="EMBL" id="HBIU01031063">
    <property type="protein sequence ID" value="CAE0635623.1"/>
    <property type="molecule type" value="Transcribed_RNA"/>
</dbReference>
<feature type="signal peptide" evidence="8">
    <location>
        <begin position="1"/>
        <end position="17"/>
    </location>
</feature>
<evidence type="ECO:0000256" key="5">
    <source>
        <dbReference type="ARBA" id="ARBA00022531"/>
    </source>
</evidence>
<feature type="chain" id="PRO_5036191470" description="Plastid light harvesting protein" evidence="8">
    <location>
        <begin position="18"/>
        <end position="207"/>
    </location>
</feature>
<feature type="binding site" evidence="7">
    <location>
        <position position="184"/>
    </location>
    <ligand>
        <name>chlorophyll a</name>
        <dbReference type="ChEBI" id="CHEBI:58416"/>
        <label>1</label>
    </ligand>
</feature>
<evidence type="ECO:0008006" key="15">
    <source>
        <dbReference type="Google" id="ProtNLM"/>
    </source>
</evidence>
<feature type="binding site" evidence="7">
    <location>
        <position position="178"/>
    </location>
    <ligand>
        <name>chlorophyll a</name>
        <dbReference type="ChEBI" id="CHEBI:58416"/>
        <label>1</label>
    </ligand>
</feature>
<comment type="subcellular location">
    <subcellularLocation>
        <location evidence="2">Plastid</location>
        <location evidence="2">Chloroplast</location>
    </subcellularLocation>
</comment>
<dbReference type="EMBL" id="HBIU01031064">
    <property type="protein sequence ID" value="CAE0635624.1"/>
    <property type="molecule type" value="Transcribed_RNA"/>
</dbReference>
<evidence type="ECO:0000256" key="4">
    <source>
        <dbReference type="ARBA" id="ARBA00022528"/>
    </source>
</evidence>
<evidence type="ECO:0000256" key="8">
    <source>
        <dbReference type="SAM" id="SignalP"/>
    </source>
</evidence>
<proteinExistence type="inferred from homology"/>
<feature type="binding site" evidence="7">
    <location>
        <position position="182"/>
    </location>
    <ligand>
        <name>chlorophyll a</name>
        <dbReference type="ChEBI" id="CHEBI:58416"/>
        <label>1</label>
    </ligand>
</feature>
<dbReference type="InterPro" id="IPR001344">
    <property type="entry name" value="Chloro_AB-bd_pln"/>
</dbReference>
<feature type="binding site" evidence="7">
    <location>
        <position position="196"/>
    </location>
    <ligand>
        <name>chlorophyll a</name>
        <dbReference type="ChEBI" id="CHEBI:58416"/>
        <label>1</label>
    </ligand>
</feature>
<reference evidence="13" key="1">
    <citation type="submission" date="2021-01" db="EMBL/GenBank/DDBJ databases">
        <authorList>
            <person name="Corre E."/>
            <person name="Pelletier E."/>
            <person name="Niang G."/>
            <person name="Scheremetjew M."/>
            <person name="Finn R."/>
            <person name="Kale V."/>
            <person name="Holt S."/>
            <person name="Cochrane G."/>
            <person name="Meng A."/>
            <person name="Brown T."/>
            <person name="Cohen L."/>
        </authorList>
    </citation>
    <scope>NUCLEOTIDE SEQUENCE</scope>
    <source>
        <strain evidence="13">CCMP3107</strain>
    </source>
</reference>
<evidence type="ECO:0000256" key="7">
    <source>
        <dbReference type="PIRSR" id="PIRSR601344-1"/>
    </source>
</evidence>
<dbReference type="InterPro" id="IPR022796">
    <property type="entry name" value="Chloroa_b-bind"/>
</dbReference>
<keyword evidence="7" id="KW-0157">Chromophore</keyword>
<dbReference type="EMBL" id="HBIU01031074">
    <property type="protein sequence ID" value="CAE0635634.1"/>
    <property type="molecule type" value="Transcribed_RNA"/>
</dbReference>
<keyword evidence="5" id="KW-0602">Photosynthesis</keyword>
<sequence>MSLKLATIAAALSGAAAFAPSNGLKTVARSSSALKMSVEDMPGVTGPLGFFDPAGFSNTDEATLKKFREAEIKHGRVAMLGALGFLVGDNISGWAGSGPALTQFQQADAAVPYFWVGVLFFIALIEGQTILTAWDSVKEASGKAVSDLKADYIPGDLGFDPLGLKPADEEELKVMKTKELNNGRLAMIGVAGMLVQELVSQTHLFPQ</sequence>
<accession>A0A6S9I6N1</accession>
<feature type="binding site" evidence="7">
    <location>
        <position position="74"/>
    </location>
    <ligand>
        <name>chlorophyll a</name>
        <dbReference type="ChEBI" id="CHEBI:58416"/>
        <label>1</label>
    </ligand>
</feature>
<evidence type="ECO:0000313" key="10">
    <source>
        <dbReference type="EMBL" id="CAE0635624.1"/>
    </source>
</evidence>
<keyword evidence="8" id="KW-0732">Signal</keyword>
<dbReference type="Gene3D" id="1.10.3460.10">
    <property type="entry name" value="Chlorophyll a/b binding protein domain"/>
    <property type="match status" value="1"/>
</dbReference>
<dbReference type="Pfam" id="PF00504">
    <property type="entry name" value="Chloroa_b-bind"/>
    <property type="match status" value="1"/>
</dbReference>
<dbReference type="GO" id="GO:0016168">
    <property type="term" value="F:chlorophyll binding"/>
    <property type="evidence" value="ECO:0007669"/>
    <property type="project" value="UniProtKB-KW"/>
</dbReference>
<comment type="similarity">
    <text evidence="3">Belongs to the fucoxanthin chlorophyll protein family.</text>
</comment>
<dbReference type="EMBL" id="HBIU01031075">
    <property type="protein sequence ID" value="CAE0635635.1"/>
    <property type="molecule type" value="Transcribed_RNA"/>
</dbReference>
<dbReference type="GO" id="GO:0009507">
    <property type="term" value="C:chloroplast"/>
    <property type="evidence" value="ECO:0007669"/>
    <property type="project" value="UniProtKB-SubCell"/>
</dbReference>
<feature type="binding site" evidence="7">
    <location>
        <position position="57"/>
    </location>
    <ligand>
        <name>chlorophyll a</name>
        <dbReference type="ChEBI" id="CHEBI:58416"/>
        <label>1</label>
    </ligand>
</feature>
<evidence type="ECO:0000313" key="12">
    <source>
        <dbReference type="EMBL" id="CAE0635633.1"/>
    </source>
</evidence>
<dbReference type="EMBL" id="HBIU01031068">
    <property type="protein sequence ID" value="CAE0635628.1"/>
    <property type="molecule type" value="Transcribed_RNA"/>
</dbReference>
<keyword evidence="4" id="KW-0150">Chloroplast</keyword>
<keyword evidence="7" id="KW-0148">Chlorophyll</keyword>
<evidence type="ECO:0000313" key="13">
    <source>
        <dbReference type="EMBL" id="CAE0635634.1"/>
    </source>
</evidence>
<feature type="binding site" evidence="7">
    <location>
        <position position="179"/>
    </location>
    <ligand>
        <name>chlorophyll a</name>
        <dbReference type="ChEBI" id="CHEBI:58416"/>
        <label>1</label>
    </ligand>
</feature>
<feature type="binding site" description="axial binding residue" evidence="7">
    <location>
        <position position="76"/>
    </location>
    <ligand>
        <name>chlorophyll b</name>
        <dbReference type="ChEBI" id="CHEBI:61721"/>
        <label>1</label>
    </ligand>
    <ligandPart>
        <name>Mg</name>
        <dbReference type="ChEBI" id="CHEBI:25107"/>
    </ligandPart>
</feature>
<evidence type="ECO:0000256" key="1">
    <source>
        <dbReference type="ARBA" id="ARBA00004022"/>
    </source>
</evidence>
<dbReference type="EMBL" id="HBIU01031073">
    <property type="protein sequence ID" value="CAE0635633.1"/>
    <property type="molecule type" value="Transcribed_RNA"/>
</dbReference>
<protein>
    <recommendedName>
        <fullName evidence="15">Plastid light harvesting protein</fullName>
    </recommendedName>
</protein>
<dbReference type="AlphaFoldDB" id="A0A6S9I6N1"/>
<dbReference type="PANTHER" id="PTHR21649">
    <property type="entry name" value="CHLOROPHYLL A/B BINDING PROTEIN"/>
    <property type="match status" value="1"/>
</dbReference>
<dbReference type="GO" id="GO:0016020">
    <property type="term" value="C:membrane"/>
    <property type="evidence" value="ECO:0007669"/>
    <property type="project" value="InterPro"/>
</dbReference>
<feature type="binding site" evidence="7">
    <location>
        <position position="71"/>
    </location>
    <ligand>
        <name>chlorophyll a</name>
        <dbReference type="ChEBI" id="CHEBI:58416"/>
        <label>1</label>
    </ligand>
</feature>
<dbReference type="SUPFAM" id="SSF103511">
    <property type="entry name" value="Chlorophyll a-b binding protein"/>
    <property type="match status" value="1"/>
</dbReference>
<name>A0A6S9I6N1_HETAK</name>
<evidence type="ECO:0000313" key="9">
    <source>
        <dbReference type="EMBL" id="CAE0635623.1"/>
    </source>
</evidence>
<evidence type="ECO:0000256" key="6">
    <source>
        <dbReference type="ARBA" id="ARBA00022640"/>
    </source>
</evidence>
<gene>
    <name evidence="9" type="ORF">HAKA00212_LOCUS14366</name>
    <name evidence="10" type="ORF">HAKA00212_LOCUS14367</name>
    <name evidence="11" type="ORF">HAKA00212_LOCUS14371</name>
    <name evidence="12" type="ORF">HAKA00212_LOCUS14376</name>
    <name evidence="13" type="ORF">HAKA00212_LOCUS14377</name>
    <name evidence="14" type="ORF">HAKA00212_LOCUS14378</name>
</gene>
<organism evidence="13">
    <name type="scientific">Heterosigma akashiwo</name>
    <name type="common">Chromophytic alga</name>
    <name type="synonym">Heterosigma carterae</name>
    <dbReference type="NCBI Taxonomy" id="2829"/>
    <lineage>
        <taxon>Eukaryota</taxon>
        <taxon>Sar</taxon>
        <taxon>Stramenopiles</taxon>
        <taxon>Ochrophyta</taxon>
        <taxon>Raphidophyceae</taxon>
        <taxon>Chattonellales</taxon>
        <taxon>Chattonellaceae</taxon>
        <taxon>Heterosigma</taxon>
    </lineage>
</organism>
<evidence type="ECO:0000256" key="3">
    <source>
        <dbReference type="ARBA" id="ARBA00005933"/>
    </source>
</evidence>
<comment type="function">
    <text evidence="1">The light-harvesting complex (LHC) functions as a light receptor, it captures and delivers excitation energy to photosystems with which it is closely associated. Energy is transferred from the carotenoid and chlorophyll C (or B) to chlorophyll A and the photosynthetic reaction centers where it is used to synthesize ATP and reducing power.</text>
</comment>
<evidence type="ECO:0000313" key="11">
    <source>
        <dbReference type="EMBL" id="CAE0635628.1"/>
    </source>
</evidence>
<evidence type="ECO:0000256" key="2">
    <source>
        <dbReference type="ARBA" id="ARBA00004229"/>
    </source>
</evidence>
<dbReference type="GO" id="GO:0009765">
    <property type="term" value="P:photosynthesis, light harvesting"/>
    <property type="evidence" value="ECO:0007669"/>
    <property type="project" value="InterPro"/>
</dbReference>
<keyword evidence="6" id="KW-0934">Plastid</keyword>